<feature type="compositionally biased region" description="Basic and acidic residues" evidence="1">
    <location>
        <begin position="150"/>
        <end position="177"/>
    </location>
</feature>
<dbReference type="Pfam" id="PF01365">
    <property type="entry name" value="RYDR_ITPR"/>
    <property type="match status" value="1"/>
</dbReference>
<dbReference type="InterPro" id="IPR035910">
    <property type="entry name" value="RyR/IP3R_RIH_dom_sf"/>
</dbReference>
<evidence type="ECO:0000256" key="1">
    <source>
        <dbReference type="SAM" id="MobiDB-lite"/>
    </source>
</evidence>
<gene>
    <name evidence="4" type="primary">LOC106174677</name>
</gene>
<name>A0A1S3JN54_LINAN</name>
<dbReference type="STRING" id="7574.A0A1S3JN54"/>
<evidence type="ECO:0000313" key="3">
    <source>
        <dbReference type="Proteomes" id="UP000085678"/>
    </source>
</evidence>
<dbReference type="GO" id="GO:0016020">
    <property type="term" value="C:membrane"/>
    <property type="evidence" value="ECO:0007669"/>
    <property type="project" value="InterPro"/>
</dbReference>
<dbReference type="GO" id="GO:0005262">
    <property type="term" value="F:calcium channel activity"/>
    <property type="evidence" value="ECO:0007669"/>
    <property type="project" value="InterPro"/>
</dbReference>
<dbReference type="InParanoid" id="A0A1S3JN54"/>
<dbReference type="PANTHER" id="PTHR45816:SF4">
    <property type="entry name" value="RYR_IP3R HOMOLOGY ASSOCIATED DOMAIN-CONTAINING PROTEIN"/>
    <property type="match status" value="1"/>
</dbReference>
<dbReference type="PANTHER" id="PTHR45816">
    <property type="entry name" value="MIR DOMAIN-CONTAINING PROTEIN"/>
    <property type="match status" value="1"/>
</dbReference>
<evidence type="ECO:0000259" key="2">
    <source>
        <dbReference type="Pfam" id="PF01365"/>
    </source>
</evidence>
<accession>A0A1S3JN54</accession>
<dbReference type="InterPro" id="IPR000699">
    <property type="entry name" value="RIH_dom"/>
</dbReference>
<reference evidence="4" key="1">
    <citation type="submission" date="2025-08" db="UniProtKB">
        <authorList>
            <consortium name="RefSeq"/>
        </authorList>
    </citation>
    <scope>IDENTIFICATION</scope>
    <source>
        <tissue evidence="4">Gonads</tissue>
    </source>
</reference>
<dbReference type="OrthoDB" id="6279809at2759"/>
<dbReference type="RefSeq" id="XP_013411790.1">
    <property type="nucleotide sequence ID" value="XM_013556336.1"/>
</dbReference>
<dbReference type="AlphaFoldDB" id="A0A1S3JN54"/>
<protein>
    <submittedName>
        <fullName evidence="4">Inositol 1,4,5-trisphosphate receptor type 1-like</fullName>
    </submittedName>
</protein>
<sequence length="323" mass="35732">MPVCICLGLDLETIGTQAEDIFGGSAEAAELDLDGQGGRMFLRVLLNLVMHNYPSLVSGSLQLLFRHFSQRQEVLQAFKQVQLLVSAGDVENYKQIKTDLDELRLLVEKSELWVYKTKQNDDDDAGSHSTTSSKKKKKGKGSGPSEDSQEEKGSGESKEKKDEKKTPSLGLAHEKGSAIDLDIGPPIDSSASHNYKTIKEIIRRLTKLCVQASVQGPKPKKHEQRLLRNMGAHTVVLDLLDIPYEKSADTRMHEIMRLAHKFLQMFCLGNHSNQALLHKSLDKFLNPGVNSLQGICVPLALVDSIGRRKRKSALQAVGSTLTH</sequence>
<feature type="region of interest" description="Disordered" evidence="1">
    <location>
        <begin position="119"/>
        <end position="186"/>
    </location>
</feature>
<dbReference type="Proteomes" id="UP000085678">
    <property type="component" value="Unplaced"/>
</dbReference>
<proteinExistence type="predicted"/>
<dbReference type="SUPFAM" id="SSF100909">
    <property type="entry name" value="IP3 receptor type 1 binding core, domain 2"/>
    <property type="match status" value="1"/>
</dbReference>
<dbReference type="GeneID" id="106174677"/>
<organism evidence="3 4">
    <name type="scientific">Lingula anatina</name>
    <name type="common">Brachiopod</name>
    <name type="synonym">Lingula unguis</name>
    <dbReference type="NCBI Taxonomy" id="7574"/>
    <lineage>
        <taxon>Eukaryota</taxon>
        <taxon>Metazoa</taxon>
        <taxon>Spiralia</taxon>
        <taxon>Lophotrochozoa</taxon>
        <taxon>Brachiopoda</taxon>
        <taxon>Linguliformea</taxon>
        <taxon>Lingulata</taxon>
        <taxon>Lingulida</taxon>
        <taxon>Linguloidea</taxon>
        <taxon>Lingulidae</taxon>
        <taxon>Lingula</taxon>
    </lineage>
</organism>
<evidence type="ECO:0000313" key="4">
    <source>
        <dbReference type="RefSeq" id="XP_013411790.1"/>
    </source>
</evidence>
<feature type="domain" description="RIH" evidence="2">
    <location>
        <begin position="217"/>
        <end position="286"/>
    </location>
</feature>
<dbReference type="InterPro" id="IPR015925">
    <property type="entry name" value="Ryanodine_IP3_receptor"/>
</dbReference>
<dbReference type="KEGG" id="lak:106174677"/>
<keyword evidence="3" id="KW-1185">Reference proteome</keyword>